<dbReference type="InterPro" id="IPR036318">
    <property type="entry name" value="FAD-bd_PCMH-like_sf"/>
</dbReference>
<dbReference type="Gene3D" id="3.30.43.10">
    <property type="entry name" value="Uridine Diphospho-n-acetylenolpyruvylglucosamine Reductase, domain 2"/>
    <property type="match status" value="1"/>
</dbReference>
<dbReference type="InterPro" id="IPR006093">
    <property type="entry name" value="Oxy_OxRdtase_FAD_BS"/>
</dbReference>
<dbReference type="InterPro" id="IPR050416">
    <property type="entry name" value="FAD-linked_Oxidoreductase"/>
</dbReference>
<dbReference type="eggNOG" id="COG0277">
    <property type="taxonomic scope" value="Bacteria"/>
</dbReference>
<evidence type="ECO:0000313" key="8">
    <source>
        <dbReference type="EMBL" id="EKA60314.1"/>
    </source>
</evidence>
<dbReference type="SUPFAM" id="SSF56176">
    <property type="entry name" value="FAD-binding/transporter-associated domain-like"/>
    <property type="match status" value="1"/>
</dbReference>
<feature type="signal peptide" evidence="6">
    <location>
        <begin position="1"/>
        <end position="26"/>
    </location>
</feature>
<comment type="similarity">
    <text evidence="2">Belongs to the oxygen-dependent FAD-linked oxidoreductase family.</text>
</comment>
<dbReference type="PANTHER" id="PTHR42973">
    <property type="entry name" value="BINDING OXIDOREDUCTASE, PUTATIVE (AFU_ORTHOLOGUE AFUA_1G17690)-RELATED"/>
    <property type="match status" value="1"/>
</dbReference>
<reference evidence="9 11" key="1">
    <citation type="journal article" date="2009" name="Int. J. Syst. Evol. Microbiol.">
        <title>Janibacter hoylei sp. nov., Bacillus isronensis sp. nov. and Bacillus aryabhattai sp. nov., isolated from cryotubes used for collecting air from the upper atmosphere.</title>
        <authorList>
            <person name="Shivaji S."/>
            <person name="Chaturvedi P."/>
            <person name="Begum Z."/>
            <person name="Pindi P.K."/>
            <person name="Manorama R."/>
            <person name="Padmanaban D.A."/>
            <person name="Shouche Y.S."/>
            <person name="Pawar S."/>
            <person name="Vaishampayan P."/>
            <person name="Dutt C.B."/>
            <person name="Datta G.N."/>
            <person name="Manchanda R.K."/>
            <person name="Rao U.R."/>
            <person name="Bhargava P.M."/>
            <person name="Narlikar J.V."/>
        </authorList>
    </citation>
    <scope>NUCLEOTIDE SEQUENCE [LARGE SCALE GENOMIC DNA]</scope>
    <source>
        <strain evidence="9 11">PVAS-1</strain>
    </source>
</reference>
<keyword evidence="5" id="KW-0560">Oxidoreductase</keyword>
<evidence type="ECO:0000256" key="6">
    <source>
        <dbReference type="SAM" id="SignalP"/>
    </source>
</evidence>
<dbReference type="PROSITE" id="PS51387">
    <property type="entry name" value="FAD_PCMH"/>
    <property type="match status" value="1"/>
</dbReference>
<evidence type="ECO:0000256" key="5">
    <source>
        <dbReference type="ARBA" id="ARBA00023002"/>
    </source>
</evidence>
<evidence type="ECO:0000256" key="2">
    <source>
        <dbReference type="ARBA" id="ARBA00005466"/>
    </source>
</evidence>
<dbReference type="EMBL" id="PIPF01000007">
    <property type="protein sequence ID" value="RWU83658.1"/>
    <property type="molecule type" value="Genomic_DNA"/>
</dbReference>
<evidence type="ECO:0000256" key="4">
    <source>
        <dbReference type="ARBA" id="ARBA00022827"/>
    </source>
</evidence>
<dbReference type="InterPro" id="IPR016166">
    <property type="entry name" value="FAD-bd_PCMH"/>
</dbReference>
<dbReference type="Proteomes" id="UP000004474">
    <property type="component" value="Unassembled WGS sequence"/>
</dbReference>
<gene>
    <name evidence="8" type="ORF">B277_13649</name>
    <name evidence="9" type="ORF">CWN80_07810</name>
</gene>
<comment type="cofactor">
    <cofactor evidence="1">
        <name>FAD</name>
        <dbReference type="ChEBI" id="CHEBI:57692"/>
    </cofactor>
</comment>
<dbReference type="Gene3D" id="3.40.462.20">
    <property type="match status" value="1"/>
</dbReference>
<dbReference type="InterPro" id="IPR016167">
    <property type="entry name" value="FAD-bd_PCMH_sub1"/>
</dbReference>
<keyword evidence="11" id="KW-1185">Reference proteome</keyword>
<reference evidence="8 10" key="2">
    <citation type="journal article" date="2012" name="J. Bacteriol.">
        <title>Genome Sequence of Janibacter hoylei MTCC8307, Isolated from the Stratospheric Air.</title>
        <authorList>
            <person name="Pawar S.P."/>
            <person name="Dhotre D.P."/>
            <person name="Shetty S.A."/>
            <person name="Chowdhury S.P."/>
            <person name="Chaudhari B.L."/>
            <person name="Shouche Y.S."/>
        </authorList>
    </citation>
    <scope>NUCLEOTIDE SEQUENCE [LARGE SCALE GENOMIC DNA]</scope>
    <source>
        <strain evidence="8 10">PVAS-1</strain>
    </source>
</reference>
<feature type="domain" description="FAD-binding PCMH-type" evidence="7">
    <location>
        <begin position="68"/>
        <end position="238"/>
    </location>
</feature>
<dbReference type="PROSITE" id="PS00862">
    <property type="entry name" value="OX2_COVAL_FAD"/>
    <property type="match status" value="1"/>
</dbReference>
<dbReference type="OrthoDB" id="9775082at2"/>
<dbReference type="EMBL" id="ALWX01000065">
    <property type="protein sequence ID" value="EKA60314.1"/>
    <property type="molecule type" value="Genomic_DNA"/>
</dbReference>
<protein>
    <submittedName>
        <fullName evidence="8">FAD linked oxidase domain-containing protein</fullName>
    </submittedName>
    <submittedName>
        <fullName evidence="9">FAD-binding oxidoreductase</fullName>
    </submittedName>
</protein>
<evidence type="ECO:0000256" key="1">
    <source>
        <dbReference type="ARBA" id="ARBA00001974"/>
    </source>
</evidence>
<dbReference type="AlphaFoldDB" id="K1DVA0"/>
<feature type="chain" id="PRO_5044735143" evidence="6">
    <location>
        <begin position="27"/>
        <end position="474"/>
    </location>
</feature>
<evidence type="ECO:0000313" key="11">
    <source>
        <dbReference type="Proteomes" id="UP000288711"/>
    </source>
</evidence>
<dbReference type="Pfam" id="PF01565">
    <property type="entry name" value="FAD_binding_4"/>
    <property type="match status" value="1"/>
</dbReference>
<name>K1DVA0_9MICO</name>
<dbReference type="RefSeq" id="WP_007928980.1">
    <property type="nucleotide sequence ID" value="NZ_ALWX01000065.1"/>
</dbReference>
<comment type="caution">
    <text evidence="8">The sequence shown here is derived from an EMBL/GenBank/DDBJ whole genome shotgun (WGS) entry which is preliminary data.</text>
</comment>
<evidence type="ECO:0000259" key="7">
    <source>
        <dbReference type="PROSITE" id="PS51387"/>
    </source>
</evidence>
<evidence type="ECO:0000313" key="9">
    <source>
        <dbReference type="EMBL" id="RWU83658.1"/>
    </source>
</evidence>
<sequence>MEITRRTVLGAGAALPLIAAPARAGAATTSGPSPRDWAELDSALRGSIARPGSSSYSSRVPLFDPRWDFRRPAAVARVLSTRDVATCVTFARDHGLRVTGRSGGHSYVGASATSGSLVVDTRSLRNVVLRSGDTQTIVGAGAGLYSVHAALAQRGRSIPTGTCPTVGTAGLTLAGGLGVDSRRYGLTADRLVGATVVDGRGRIHEVDASHESDLYWALRGGGSGVGLVTMLTYRTIPAASMGFFSLSFPASSAATVLRRWPEWLATQPKDTWANAHVDVSGSSLSVRIFGVCPAGRQDARAASLRQGIGITPTRTSTTSRSHLEAVKYLGGGSTTPRTRCAAGSDIIARMTTGTADAIVSAMRSAGSRGLAAAAILDPLDGAVSSPSTGATPFPWRSHTASVQWYVGLPSSATSSSYAAAHDWIGLAHERLGGRSVGGYIGYLESGRTRRDYLADNATRHTQVSAAYDPDGVIL</sequence>
<dbReference type="InterPro" id="IPR006094">
    <property type="entry name" value="Oxid_FAD_bind_N"/>
</dbReference>
<dbReference type="PATRIC" id="fig|1210046.3.peg.2620"/>
<reference evidence="9" key="3">
    <citation type="submission" date="2017-11" db="EMBL/GenBank/DDBJ databases">
        <authorList>
            <person name="Seuylemezian A."/>
            <person name="Cooper K."/>
            <person name="Vaishampayan P."/>
        </authorList>
    </citation>
    <scope>NUCLEOTIDE SEQUENCE</scope>
    <source>
        <strain evidence="9">PVAS-1</strain>
    </source>
</reference>
<dbReference type="GO" id="GO:0071949">
    <property type="term" value="F:FAD binding"/>
    <property type="evidence" value="ECO:0007669"/>
    <property type="project" value="InterPro"/>
</dbReference>
<keyword evidence="6" id="KW-0732">Signal</keyword>
<accession>K1DVA0</accession>
<dbReference type="Proteomes" id="UP000288711">
    <property type="component" value="Unassembled WGS sequence"/>
</dbReference>
<dbReference type="STRING" id="1210046.B277_13649"/>
<dbReference type="PANTHER" id="PTHR42973:SF39">
    <property type="entry name" value="FAD-BINDING PCMH-TYPE DOMAIN-CONTAINING PROTEIN"/>
    <property type="match status" value="1"/>
</dbReference>
<keyword evidence="3" id="KW-0285">Flavoprotein</keyword>
<dbReference type="Gene3D" id="3.30.465.10">
    <property type="match status" value="1"/>
</dbReference>
<organism evidence="8 10">
    <name type="scientific">Janibacter hoylei PVAS-1</name>
    <dbReference type="NCBI Taxonomy" id="1210046"/>
    <lineage>
        <taxon>Bacteria</taxon>
        <taxon>Bacillati</taxon>
        <taxon>Actinomycetota</taxon>
        <taxon>Actinomycetes</taxon>
        <taxon>Micrococcales</taxon>
        <taxon>Intrasporangiaceae</taxon>
        <taxon>Janibacter</taxon>
    </lineage>
</organism>
<dbReference type="GO" id="GO:0016491">
    <property type="term" value="F:oxidoreductase activity"/>
    <property type="evidence" value="ECO:0007669"/>
    <property type="project" value="UniProtKB-KW"/>
</dbReference>
<evidence type="ECO:0000313" key="10">
    <source>
        <dbReference type="Proteomes" id="UP000004474"/>
    </source>
</evidence>
<dbReference type="InterPro" id="IPR016169">
    <property type="entry name" value="FAD-bd_PCMH_sub2"/>
</dbReference>
<proteinExistence type="inferred from homology"/>
<evidence type="ECO:0000256" key="3">
    <source>
        <dbReference type="ARBA" id="ARBA00022630"/>
    </source>
</evidence>
<keyword evidence="4" id="KW-0274">FAD</keyword>